<dbReference type="InterPro" id="IPR050312">
    <property type="entry name" value="IolE/XylAMocC-like"/>
</dbReference>
<dbReference type="RefSeq" id="WP_220209835.1">
    <property type="nucleotide sequence ID" value="NZ_BNJK01000002.1"/>
</dbReference>
<dbReference type="SUPFAM" id="SSF51658">
    <property type="entry name" value="Xylose isomerase-like"/>
    <property type="match status" value="1"/>
</dbReference>
<organism evidence="2 3">
    <name type="scientific">Reticulibacter mediterranei</name>
    <dbReference type="NCBI Taxonomy" id="2778369"/>
    <lineage>
        <taxon>Bacteria</taxon>
        <taxon>Bacillati</taxon>
        <taxon>Chloroflexota</taxon>
        <taxon>Ktedonobacteria</taxon>
        <taxon>Ktedonobacterales</taxon>
        <taxon>Reticulibacteraceae</taxon>
        <taxon>Reticulibacter</taxon>
    </lineage>
</organism>
<reference evidence="2" key="1">
    <citation type="submission" date="2020-10" db="EMBL/GenBank/DDBJ databases">
        <title>Taxonomic study of unclassified bacteria belonging to the class Ktedonobacteria.</title>
        <authorList>
            <person name="Yabe S."/>
            <person name="Wang C.M."/>
            <person name="Zheng Y."/>
            <person name="Sakai Y."/>
            <person name="Cavaletti L."/>
            <person name="Monciardini P."/>
            <person name="Donadio S."/>
        </authorList>
    </citation>
    <scope>NUCLEOTIDE SEQUENCE</scope>
    <source>
        <strain evidence="2">ID150040</strain>
    </source>
</reference>
<evidence type="ECO:0000259" key="1">
    <source>
        <dbReference type="Pfam" id="PF01261"/>
    </source>
</evidence>
<keyword evidence="3" id="KW-1185">Reference proteome</keyword>
<comment type="caution">
    <text evidence="2">The sequence shown here is derived from an EMBL/GenBank/DDBJ whole genome shotgun (WGS) entry which is preliminary data.</text>
</comment>
<dbReference type="InterPro" id="IPR013022">
    <property type="entry name" value="Xyl_isomerase-like_TIM-brl"/>
</dbReference>
<evidence type="ECO:0000313" key="3">
    <source>
        <dbReference type="Proteomes" id="UP000597444"/>
    </source>
</evidence>
<dbReference type="Pfam" id="PF01261">
    <property type="entry name" value="AP_endonuc_2"/>
    <property type="match status" value="1"/>
</dbReference>
<feature type="domain" description="Xylose isomerase-like TIM barrel" evidence="1">
    <location>
        <begin position="13"/>
        <end position="270"/>
    </location>
</feature>
<dbReference type="PANTHER" id="PTHR12110:SF21">
    <property type="entry name" value="XYLOSE ISOMERASE-LIKE TIM BARREL DOMAIN-CONTAINING PROTEIN"/>
    <property type="match status" value="1"/>
</dbReference>
<sequence>MKLSFLTGNISDVEKAARFGFDGIELQATAFGKPAVADLDKDAIAQARHLAEKHGVGFNALAYYELGGGHFESPAAITKAYERVFDAAEALGVRVIASMSGFDINRDWNSNIQLFADRFGPIAEKAEQRGLQIALENWMSVHGRLPFRPVNLGGSPDTWDAMFKVVPSKALGLEFDPSHLYWQGIDHIRALLEYRDRVYHVHAKDTEMLPERRYRGGVNGDYFRFRVPGYGEINWHQFIAALDEIGYTDDVAIEHEDPVYWNEKFDEGLERGWQTLHPLIHPHAGK</sequence>
<evidence type="ECO:0000313" key="2">
    <source>
        <dbReference type="EMBL" id="GHO99182.1"/>
    </source>
</evidence>
<protein>
    <recommendedName>
        <fullName evidence="1">Xylose isomerase-like TIM barrel domain-containing protein</fullName>
    </recommendedName>
</protein>
<gene>
    <name evidence="2" type="ORF">KSF_092300</name>
</gene>
<accession>A0A8J3N9C6</accession>
<name>A0A8J3N9C6_9CHLR</name>
<dbReference type="InterPro" id="IPR036237">
    <property type="entry name" value="Xyl_isomerase-like_sf"/>
</dbReference>
<dbReference type="EMBL" id="BNJK01000002">
    <property type="protein sequence ID" value="GHO99182.1"/>
    <property type="molecule type" value="Genomic_DNA"/>
</dbReference>
<dbReference type="Proteomes" id="UP000597444">
    <property type="component" value="Unassembled WGS sequence"/>
</dbReference>
<dbReference type="AlphaFoldDB" id="A0A8J3N9C6"/>
<dbReference type="PANTHER" id="PTHR12110">
    <property type="entry name" value="HYDROXYPYRUVATE ISOMERASE"/>
    <property type="match status" value="1"/>
</dbReference>
<dbReference type="Gene3D" id="3.20.20.150">
    <property type="entry name" value="Divalent-metal-dependent TIM barrel enzymes"/>
    <property type="match status" value="1"/>
</dbReference>
<proteinExistence type="predicted"/>